<dbReference type="PROSITE" id="PS50238">
    <property type="entry name" value="RHOGAP"/>
    <property type="match status" value="1"/>
</dbReference>
<dbReference type="Proteomes" id="UP000499080">
    <property type="component" value="Unassembled WGS sequence"/>
</dbReference>
<feature type="compositionally biased region" description="Polar residues" evidence="3">
    <location>
        <begin position="981"/>
        <end position="992"/>
    </location>
</feature>
<feature type="compositionally biased region" description="Polar residues" evidence="3">
    <location>
        <begin position="1223"/>
        <end position="1237"/>
    </location>
</feature>
<dbReference type="Gene3D" id="1.10.555.10">
    <property type="entry name" value="Rho GTPase activation protein"/>
    <property type="match status" value="1"/>
</dbReference>
<dbReference type="Pfam" id="PF00788">
    <property type="entry name" value="RA"/>
    <property type="match status" value="1"/>
</dbReference>
<feature type="domain" description="Ras-associating" evidence="4">
    <location>
        <begin position="353"/>
        <end position="441"/>
    </location>
</feature>
<gene>
    <name evidence="6" type="primary">Arhgap20_1</name>
    <name evidence="6" type="ORF">AVEN_222776_2</name>
</gene>
<dbReference type="Pfam" id="PF00620">
    <property type="entry name" value="RhoGAP"/>
    <property type="match status" value="1"/>
</dbReference>
<dbReference type="GO" id="GO:0035023">
    <property type="term" value="P:regulation of Rho protein signal transduction"/>
    <property type="evidence" value="ECO:0007669"/>
    <property type="project" value="InterPro"/>
</dbReference>
<evidence type="ECO:0000259" key="4">
    <source>
        <dbReference type="PROSITE" id="PS50200"/>
    </source>
</evidence>
<dbReference type="InterPro" id="IPR001849">
    <property type="entry name" value="PH_domain"/>
</dbReference>
<dbReference type="SMART" id="SM00324">
    <property type="entry name" value="RhoGAP"/>
    <property type="match status" value="1"/>
</dbReference>
<keyword evidence="7" id="KW-1185">Reference proteome</keyword>
<protein>
    <submittedName>
        <fullName evidence="6">Rho GTPase-activating protein 20</fullName>
    </submittedName>
</protein>
<feature type="region of interest" description="Disordered" evidence="3">
    <location>
        <begin position="785"/>
        <end position="817"/>
    </location>
</feature>
<proteinExistence type="predicted"/>
<dbReference type="SMART" id="SM00233">
    <property type="entry name" value="PH"/>
    <property type="match status" value="1"/>
</dbReference>
<feature type="region of interest" description="Disordered" evidence="3">
    <location>
        <begin position="1311"/>
        <end position="1344"/>
    </location>
</feature>
<evidence type="ECO:0000313" key="7">
    <source>
        <dbReference type="Proteomes" id="UP000499080"/>
    </source>
</evidence>
<evidence type="ECO:0000256" key="2">
    <source>
        <dbReference type="ARBA" id="ARBA00022553"/>
    </source>
</evidence>
<comment type="caution">
    <text evidence="6">The sequence shown here is derived from an EMBL/GenBank/DDBJ whole genome shotgun (WGS) entry which is preliminary data.</text>
</comment>
<feature type="region of interest" description="Disordered" evidence="3">
    <location>
        <begin position="1217"/>
        <end position="1244"/>
    </location>
</feature>
<feature type="region of interest" description="Disordered" evidence="3">
    <location>
        <begin position="716"/>
        <end position="735"/>
    </location>
</feature>
<evidence type="ECO:0000259" key="5">
    <source>
        <dbReference type="PROSITE" id="PS50238"/>
    </source>
</evidence>
<reference evidence="6 7" key="1">
    <citation type="journal article" date="2019" name="Sci. Rep.">
        <title>Orb-weaving spider Araneus ventricosus genome elucidates the spidroin gene catalogue.</title>
        <authorList>
            <person name="Kono N."/>
            <person name="Nakamura H."/>
            <person name="Ohtoshi R."/>
            <person name="Moran D.A.P."/>
            <person name="Shinohara A."/>
            <person name="Yoshida Y."/>
            <person name="Fujiwara M."/>
            <person name="Mori M."/>
            <person name="Tomita M."/>
            <person name="Arakawa K."/>
        </authorList>
    </citation>
    <scope>NUCLEOTIDE SEQUENCE [LARGE SCALE GENOMIC DNA]</scope>
</reference>
<dbReference type="InterPro" id="IPR000159">
    <property type="entry name" value="RA_dom"/>
</dbReference>
<feature type="compositionally biased region" description="Basic and acidic residues" evidence="3">
    <location>
        <begin position="1025"/>
        <end position="1045"/>
    </location>
</feature>
<evidence type="ECO:0000256" key="3">
    <source>
        <dbReference type="SAM" id="MobiDB-lite"/>
    </source>
</evidence>
<dbReference type="EMBL" id="BGPR01000042">
    <property type="protein sequence ID" value="GBL85318.1"/>
    <property type="molecule type" value="Genomic_DNA"/>
</dbReference>
<dbReference type="InterPro" id="IPR047887">
    <property type="entry name" value="ARHGAP20_PH"/>
</dbReference>
<dbReference type="PANTHER" id="PTHR23179:SF3">
    <property type="entry name" value="RHO GTPASE-ACTIVATING PROTEIN 20"/>
    <property type="match status" value="1"/>
</dbReference>
<dbReference type="SUPFAM" id="SSF54236">
    <property type="entry name" value="Ubiquitin-like"/>
    <property type="match status" value="1"/>
</dbReference>
<organism evidence="6 7">
    <name type="scientific">Araneus ventricosus</name>
    <name type="common">Orbweaver spider</name>
    <name type="synonym">Epeira ventricosa</name>
    <dbReference type="NCBI Taxonomy" id="182803"/>
    <lineage>
        <taxon>Eukaryota</taxon>
        <taxon>Metazoa</taxon>
        <taxon>Ecdysozoa</taxon>
        <taxon>Arthropoda</taxon>
        <taxon>Chelicerata</taxon>
        <taxon>Arachnida</taxon>
        <taxon>Araneae</taxon>
        <taxon>Araneomorphae</taxon>
        <taxon>Entelegynae</taxon>
        <taxon>Araneoidea</taxon>
        <taxon>Araneidae</taxon>
        <taxon>Araneus</taxon>
    </lineage>
</organism>
<dbReference type="InterPro" id="IPR000198">
    <property type="entry name" value="RhoGAP_dom"/>
</dbReference>
<dbReference type="CDD" id="cd04402">
    <property type="entry name" value="RhoGAP_ARHGAP20"/>
    <property type="match status" value="1"/>
</dbReference>
<feature type="domain" description="Rho-GAP" evidence="5">
    <location>
        <begin position="517"/>
        <end position="704"/>
    </location>
</feature>
<evidence type="ECO:0000256" key="1">
    <source>
        <dbReference type="ARBA" id="ARBA00022468"/>
    </source>
</evidence>
<dbReference type="CDD" id="cd13319">
    <property type="entry name" value="PH_RARhoGAP"/>
    <property type="match status" value="1"/>
</dbReference>
<accession>A0A4Y2AZX9</accession>
<dbReference type="OrthoDB" id="6424757at2759"/>
<feature type="compositionally biased region" description="Polar residues" evidence="3">
    <location>
        <begin position="1092"/>
        <end position="1134"/>
    </location>
</feature>
<dbReference type="Pfam" id="PF22286">
    <property type="entry name" value="RHG20_PH"/>
    <property type="match status" value="1"/>
</dbReference>
<feature type="region of interest" description="Disordered" evidence="3">
    <location>
        <begin position="962"/>
        <end position="1075"/>
    </location>
</feature>
<dbReference type="PANTHER" id="PTHR23179">
    <property type="entry name" value="T-CELL ACTIVATION RHO GTPASE ACTIVATING PROTEIN-RELATED"/>
    <property type="match status" value="1"/>
</dbReference>
<sequence>MCQRLTCVLGRALTWKSGSVELGVESLAFGYLMFNFRLIVVRLNWLERLIQYERYLSLLAEQTAPDHPDYNDICRTASKAAAMVKRADHGREESDLDRIQDLFPSDHLRLHERDPLSPILLVSNQMSYHLSKMKRLQFCLKVNEFLCISKRILLTTENSQKEFAVWATNTASIAIRYSEFRVNRMVASVRKGLMRSKSSAASKIQRALPGKSKTCNGDMPCSPSRPEALSFQKKHLWGDDNFRVFIMESPVHFTMGVQKQDRHLFLFNDLLLVAKPRSGGTYKLKEKIRMSEMWLSQCLGDVCESIKSPATSFVIGWPTTNVVVSFSSLKTKDLWQQKLLQLIEESKEKEGKSQTSIQISFRRPENGEEIYKTIKVDNRITVQDTIRLVLQQLGYSDNGIKDYKLWVKTGKDESPYPLIGHEYPFSIKMNFIRELLRRSDLDLRNLNNISTDTKCYFILRKNSFNNSTRVDPRVQKKRKKHRRPHPKINWPFRKPASKHDSVDSGNSSPPPHNLFGLPLWKLCPDNVIPKPIMSMLNQLFLQGPYTVGIFRKSANARACRELKEKLEANPECDLSNVSVIVLSSLFKEFLRSLPDCLLQSDLYKNWLQAVSFESEWECKKRILSLLAQLPPQNIRLLQYLLCMLWHVAQHSSENKMSSMNLAVCIGPTLLNPGKFQSPALQQEDVAERVPKTVAFLIDHCAELFGDQVLQLLGSFPERDGSRQDSGAEESDSLHSLHDLASQYRRDDSSIDSLDRDFLDEIEPSPKLPCKSKMSLTNLSRDSGLTLSDTQLYTPEEEVESESSSADSRRGNSAALTKSVPHLDTAGIDCNTASYSKNAGISIDGSCHDVVRKRRQGMEAHRTKSLAACTSYNHQDYYYDGSPHLPLQLSQSYSYSMQQDLMDRGYDNFVRNFHNPVRRRDVRGRSAVQRPIVSAVEPLDDYVEGTLRRSASEESLMQNYISSSASKRMLNQRKRRAPSPPNQKGTMSAPCSTKKSDHPMNNMGHEMSNSSRTPDRHAVWFATHSRRTDWKRSQSTSKIDEIDQAHDSSTLSLVSSEDSTPQVSRSSSRVQELSSKSHSDLYAMYYSPPRVNSVCSSTSDGSQQSHNSRCSQSSIKSNGSRKSQRSNCSLNNSPAKPNEPPSYLEAINRQTMLKQMHQPTVIPIKPVTDEMRAEQTSLSAKARELYENSVRMYSQQIPEDDETHRAVPASVDVVDGLHKPSVSVKGTQTSPRPSSQEGSHTRLRHLPPVHVTDAQLNRVRNFHIRPRHTREVLPEELRKEINWSVAQLREMFSARAQDSRACNFSETFLENGERLGNSRHPRRLSEQQHTRSRSLSSRSEEESFV</sequence>
<feature type="region of interest" description="Disordered" evidence="3">
    <location>
        <begin position="468"/>
        <end position="509"/>
    </location>
</feature>
<dbReference type="GO" id="GO:0005096">
    <property type="term" value="F:GTPase activator activity"/>
    <property type="evidence" value="ECO:0007669"/>
    <property type="project" value="UniProtKB-KW"/>
</dbReference>
<dbReference type="Gene3D" id="2.30.29.30">
    <property type="entry name" value="Pleckstrin-homology domain (PH domain)/Phosphotyrosine-binding domain (PTB)"/>
    <property type="match status" value="1"/>
</dbReference>
<dbReference type="SMART" id="SM00314">
    <property type="entry name" value="RA"/>
    <property type="match status" value="1"/>
</dbReference>
<name>A0A4Y2AZX9_ARAVE</name>
<dbReference type="InterPro" id="IPR047886">
    <property type="entry name" value="ARHGAP20-like_RhoGAP"/>
</dbReference>
<dbReference type="InterPro" id="IPR011993">
    <property type="entry name" value="PH-like_dom_sf"/>
</dbReference>
<dbReference type="InterPro" id="IPR008936">
    <property type="entry name" value="Rho_GTPase_activation_prot"/>
</dbReference>
<dbReference type="SUPFAM" id="SSF50729">
    <property type="entry name" value="PH domain-like"/>
    <property type="match status" value="1"/>
</dbReference>
<feature type="region of interest" description="Disordered" evidence="3">
    <location>
        <begin position="1092"/>
        <end position="1141"/>
    </location>
</feature>
<feature type="compositionally biased region" description="Low complexity" evidence="3">
    <location>
        <begin position="1046"/>
        <end position="1075"/>
    </location>
</feature>
<feature type="compositionally biased region" description="Basic residues" evidence="3">
    <location>
        <begin position="475"/>
        <end position="486"/>
    </location>
</feature>
<dbReference type="SUPFAM" id="SSF48350">
    <property type="entry name" value="GTPase activation domain, GAP"/>
    <property type="match status" value="1"/>
</dbReference>
<evidence type="ECO:0000313" key="6">
    <source>
        <dbReference type="EMBL" id="GBL85318.1"/>
    </source>
</evidence>
<keyword evidence="2" id="KW-0597">Phosphoprotein</keyword>
<dbReference type="GO" id="GO:0007165">
    <property type="term" value="P:signal transduction"/>
    <property type="evidence" value="ECO:0007669"/>
    <property type="project" value="InterPro"/>
</dbReference>
<keyword evidence="1" id="KW-0343">GTPase activation</keyword>
<dbReference type="PROSITE" id="PS50200">
    <property type="entry name" value="RA"/>
    <property type="match status" value="1"/>
</dbReference>
<dbReference type="InterPro" id="IPR029071">
    <property type="entry name" value="Ubiquitin-like_domsf"/>
</dbReference>